<reference evidence="1 2" key="1">
    <citation type="submission" date="2024-09" db="EMBL/GenBank/DDBJ databases">
        <title>Chromosome-scale assembly of Riccia fluitans.</title>
        <authorList>
            <person name="Paukszto L."/>
            <person name="Sawicki J."/>
            <person name="Karawczyk K."/>
            <person name="Piernik-Szablinska J."/>
            <person name="Szczecinska M."/>
            <person name="Mazdziarz M."/>
        </authorList>
    </citation>
    <scope>NUCLEOTIDE SEQUENCE [LARGE SCALE GENOMIC DNA]</scope>
    <source>
        <strain evidence="1">Rf_01</strain>
        <tissue evidence="1">Aerial parts of the thallus</tissue>
    </source>
</reference>
<protein>
    <recommendedName>
        <fullName evidence="3">Serine aminopeptidase S33 domain-containing protein</fullName>
    </recommendedName>
</protein>
<dbReference type="Proteomes" id="UP001605036">
    <property type="component" value="Unassembled WGS sequence"/>
</dbReference>
<evidence type="ECO:0008006" key="3">
    <source>
        <dbReference type="Google" id="ProtNLM"/>
    </source>
</evidence>
<sequence length="103" mass="11244">MKEDGENSFSLDWNFTFETTGLVSFVEETVRNEARNHLGSPIYLLGESFRGALALAVTARNPKLDLVLFLVNPIASVVTLSFDSSSSIGLLTCCSNAAWIDQL</sequence>
<dbReference type="AlphaFoldDB" id="A0ABD1ZJP5"/>
<comment type="caution">
    <text evidence="1">The sequence shown here is derived from an EMBL/GenBank/DDBJ whole genome shotgun (WGS) entry which is preliminary data.</text>
</comment>
<name>A0ABD1ZJP5_9MARC</name>
<keyword evidence="2" id="KW-1185">Reference proteome</keyword>
<dbReference type="PANTHER" id="PTHR22753:SF14">
    <property type="entry name" value="MONOACYLGLYCEROL_DIACYLGLYCEROL O-ACYLTRANSFERASE"/>
    <property type="match status" value="1"/>
</dbReference>
<evidence type="ECO:0000313" key="1">
    <source>
        <dbReference type="EMBL" id="KAL2651550.1"/>
    </source>
</evidence>
<gene>
    <name evidence="1" type="ORF">R1flu_019678</name>
</gene>
<organism evidence="1 2">
    <name type="scientific">Riccia fluitans</name>
    <dbReference type="NCBI Taxonomy" id="41844"/>
    <lineage>
        <taxon>Eukaryota</taxon>
        <taxon>Viridiplantae</taxon>
        <taxon>Streptophyta</taxon>
        <taxon>Embryophyta</taxon>
        <taxon>Marchantiophyta</taxon>
        <taxon>Marchantiopsida</taxon>
        <taxon>Marchantiidae</taxon>
        <taxon>Marchantiales</taxon>
        <taxon>Ricciaceae</taxon>
        <taxon>Riccia</taxon>
    </lineage>
</organism>
<dbReference type="PANTHER" id="PTHR22753">
    <property type="entry name" value="TRANSMEMBRANE PROTEIN 68"/>
    <property type="match status" value="1"/>
</dbReference>
<evidence type="ECO:0000313" key="2">
    <source>
        <dbReference type="Proteomes" id="UP001605036"/>
    </source>
</evidence>
<proteinExistence type="predicted"/>
<accession>A0ABD1ZJP5</accession>
<dbReference type="EMBL" id="JBHFFA010000001">
    <property type="protein sequence ID" value="KAL2651550.1"/>
    <property type="molecule type" value="Genomic_DNA"/>
</dbReference>